<dbReference type="Pfam" id="PF00512">
    <property type="entry name" value="HisKA"/>
    <property type="match status" value="1"/>
</dbReference>
<dbReference type="SMART" id="SM00086">
    <property type="entry name" value="PAC"/>
    <property type="match status" value="1"/>
</dbReference>
<keyword evidence="5" id="KW-0418">Kinase</keyword>
<dbReference type="PANTHER" id="PTHR43711">
    <property type="entry name" value="TWO-COMPONENT HISTIDINE KINASE"/>
    <property type="match status" value="1"/>
</dbReference>
<keyword evidence="4" id="KW-0808">Transferase</keyword>
<dbReference type="EC" id="2.7.13.3" evidence="2"/>
<dbReference type="InterPro" id="IPR004358">
    <property type="entry name" value="Sig_transdc_His_kin-like_C"/>
</dbReference>
<keyword evidence="3" id="KW-0597">Phosphoprotein</keyword>
<evidence type="ECO:0000259" key="7">
    <source>
        <dbReference type="PROSITE" id="PS50109"/>
    </source>
</evidence>
<dbReference type="InterPro" id="IPR003661">
    <property type="entry name" value="HisK_dim/P_dom"/>
</dbReference>
<protein>
    <recommendedName>
        <fullName evidence="2">histidine kinase</fullName>
        <ecNumber evidence="2">2.7.13.3</ecNumber>
    </recommendedName>
</protein>
<dbReference type="CDD" id="cd00130">
    <property type="entry name" value="PAS"/>
    <property type="match status" value="1"/>
</dbReference>
<dbReference type="Gene3D" id="3.30.450.20">
    <property type="entry name" value="PAS domain"/>
    <property type="match status" value="3"/>
</dbReference>
<dbReference type="InterPro" id="IPR001610">
    <property type="entry name" value="PAC"/>
</dbReference>
<dbReference type="SUPFAM" id="SSF55874">
    <property type="entry name" value="ATPase domain of HSP90 chaperone/DNA topoisomerase II/histidine kinase"/>
    <property type="match status" value="1"/>
</dbReference>
<dbReference type="Pfam" id="PF13188">
    <property type="entry name" value="PAS_8"/>
    <property type="match status" value="1"/>
</dbReference>
<feature type="domain" description="PAS" evidence="8">
    <location>
        <begin position="513"/>
        <end position="573"/>
    </location>
</feature>
<evidence type="ECO:0000256" key="6">
    <source>
        <dbReference type="ARBA" id="ARBA00023012"/>
    </source>
</evidence>
<evidence type="ECO:0000313" key="10">
    <source>
        <dbReference type="EMBL" id="NDY90502.1"/>
    </source>
</evidence>
<feature type="domain" description="Histidine kinase" evidence="7">
    <location>
        <begin position="639"/>
        <end position="857"/>
    </location>
</feature>
<dbReference type="InterPro" id="IPR003594">
    <property type="entry name" value="HATPase_dom"/>
</dbReference>
<evidence type="ECO:0000313" key="11">
    <source>
        <dbReference type="Proteomes" id="UP000484255"/>
    </source>
</evidence>
<gene>
    <name evidence="10" type="ORF">G3A44_04730</name>
</gene>
<keyword evidence="11" id="KW-1185">Reference proteome</keyword>
<organism evidence="10 11">
    <name type="scientific">Ideonella livida</name>
    <dbReference type="NCBI Taxonomy" id="2707176"/>
    <lineage>
        <taxon>Bacteria</taxon>
        <taxon>Pseudomonadati</taxon>
        <taxon>Pseudomonadota</taxon>
        <taxon>Betaproteobacteria</taxon>
        <taxon>Burkholderiales</taxon>
        <taxon>Sphaerotilaceae</taxon>
        <taxon>Ideonella</taxon>
    </lineage>
</organism>
<dbReference type="AlphaFoldDB" id="A0A7C9TIM2"/>
<dbReference type="RefSeq" id="WP_163456364.1">
    <property type="nucleotide sequence ID" value="NZ_JAAGOH010000004.1"/>
</dbReference>
<proteinExistence type="predicted"/>
<dbReference type="Gene3D" id="3.30.565.10">
    <property type="entry name" value="Histidine kinase-like ATPase, C-terminal domain"/>
    <property type="match status" value="1"/>
</dbReference>
<dbReference type="SMART" id="SM00388">
    <property type="entry name" value="HisKA"/>
    <property type="match status" value="1"/>
</dbReference>
<evidence type="ECO:0000259" key="9">
    <source>
        <dbReference type="PROSITE" id="PS50113"/>
    </source>
</evidence>
<dbReference type="CDD" id="cd00082">
    <property type="entry name" value="HisKA"/>
    <property type="match status" value="1"/>
</dbReference>
<dbReference type="SUPFAM" id="SSF55785">
    <property type="entry name" value="PYP-like sensor domain (PAS domain)"/>
    <property type="match status" value="3"/>
</dbReference>
<feature type="domain" description="PAC" evidence="9">
    <location>
        <begin position="457"/>
        <end position="512"/>
    </location>
</feature>
<accession>A0A7C9TIM2</accession>
<dbReference type="InterPro" id="IPR000700">
    <property type="entry name" value="PAS-assoc_C"/>
</dbReference>
<dbReference type="PROSITE" id="PS50112">
    <property type="entry name" value="PAS"/>
    <property type="match status" value="2"/>
</dbReference>
<dbReference type="PROSITE" id="PS50109">
    <property type="entry name" value="HIS_KIN"/>
    <property type="match status" value="1"/>
</dbReference>
<evidence type="ECO:0000259" key="8">
    <source>
        <dbReference type="PROSITE" id="PS50112"/>
    </source>
</evidence>
<dbReference type="SMART" id="SM00091">
    <property type="entry name" value="PAS"/>
    <property type="match status" value="3"/>
</dbReference>
<dbReference type="InterPro" id="IPR050736">
    <property type="entry name" value="Sensor_HK_Regulatory"/>
</dbReference>
<dbReference type="InterPro" id="IPR005467">
    <property type="entry name" value="His_kinase_dom"/>
</dbReference>
<keyword evidence="6" id="KW-0902">Two-component regulatory system</keyword>
<dbReference type="Gene3D" id="1.10.287.130">
    <property type="match status" value="1"/>
</dbReference>
<dbReference type="SMART" id="SM00387">
    <property type="entry name" value="HATPase_c"/>
    <property type="match status" value="1"/>
</dbReference>
<evidence type="ECO:0000256" key="3">
    <source>
        <dbReference type="ARBA" id="ARBA00022553"/>
    </source>
</evidence>
<dbReference type="PANTHER" id="PTHR43711:SF26">
    <property type="entry name" value="SENSOR HISTIDINE KINASE RCSC"/>
    <property type="match status" value="1"/>
</dbReference>
<dbReference type="Pfam" id="PF02518">
    <property type="entry name" value="HATPase_c"/>
    <property type="match status" value="1"/>
</dbReference>
<dbReference type="FunFam" id="1.10.287.130:FF:000001">
    <property type="entry name" value="Two-component sensor histidine kinase"/>
    <property type="match status" value="1"/>
</dbReference>
<comment type="catalytic activity">
    <reaction evidence="1">
        <text>ATP + protein L-histidine = ADP + protein N-phospho-L-histidine.</text>
        <dbReference type="EC" id="2.7.13.3"/>
    </reaction>
</comment>
<dbReference type="InterPro" id="IPR036097">
    <property type="entry name" value="HisK_dim/P_sf"/>
</dbReference>
<dbReference type="GO" id="GO:0000155">
    <property type="term" value="F:phosphorelay sensor kinase activity"/>
    <property type="evidence" value="ECO:0007669"/>
    <property type="project" value="InterPro"/>
</dbReference>
<reference evidence="10 11" key="1">
    <citation type="submission" date="2020-02" db="EMBL/GenBank/DDBJ databases">
        <title>Ideonella bacterium strain TBM-1.</title>
        <authorList>
            <person name="Chen W.-M."/>
        </authorList>
    </citation>
    <scope>NUCLEOTIDE SEQUENCE [LARGE SCALE GENOMIC DNA]</scope>
    <source>
        <strain evidence="10 11">TBM-1</strain>
    </source>
</reference>
<evidence type="ECO:0000256" key="4">
    <source>
        <dbReference type="ARBA" id="ARBA00022679"/>
    </source>
</evidence>
<evidence type="ECO:0000256" key="5">
    <source>
        <dbReference type="ARBA" id="ARBA00022777"/>
    </source>
</evidence>
<sequence length="885" mass="95969">MSPLTLLDDRVLERLRQESESAPWPKLALCARSGELLWCNAGSLRWLGRSAAQLADRDGLRQALKRWQGAAGEGAMDRWLGITARQPLERLLLPDPGGAGLDTWVEWLSAWVDTPLGEWLVLRARPVAGALLARLDPHSQAPRELSDAPGAQASGVLAVDVMRGRCHLEFMDAPLQRWLGVRSGERLEAWNWLEAGMGAFDTLALLAGCASAEPVSLLLADRPLMDQSAPWVLSITPASEAAGQQRACALLRWQSLAGATPARARVSRPLEADREAVLELDAEGRLRHLGGAWETLSGLPAAMAMGRALTDFCPATARANCAEHLLPVLQGQQRALRMDWPFEPVAGSPLRWLELRLWRDETLGDRCAGTLVDATERVLAQRIQAIQTRALDHIRAGVIIADATRPGYPTVYANAGFSHLTGYGADEVLGRSCSFLQGDEAQQAGRRDMREALDSGRAVSVRMANYRKDGSRFWNQVELSPICDPVSGLVTHFFGLQTDVSEQVQSQEAAARRVAELEGLFRHSPLGIVAADGAGRLLLQTPAVARLTGLDGEALAGQSLAQFEQALRERVGPGQAVSWPEPGQCQVWPLGGGPGRGSARMVQLAAADRPDDEGLRLIFLSDVTAETDLRRMKTQFLATAAHELRAPMGSIRGFTELLLMRQHGPEDTREMLETVRRQALRLNALLTDLLDLSKLEAQGPTAFELGPVALHEVVRRALRVVVLPTEPRPVDWQLGEAPVMVCGHAAKLEQVLINLLSNACKYSPARAPLQLRLKRCQRQGRDWWALSVTDQGVGLSSEHLGQLFTRFFRAQPDGPVPGTGLGLVIVKELVERMGGQVEVQSALGQGSTFTLLLQDAGPPPLAEVPTAALPAALPAARHRSAGAGR</sequence>
<dbReference type="Proteomes" id="UP000484255">
    <property type="component" value="Unassembled WGS sequence"/>
</dbReference>
<dbReference type="PROSITE" id="PS50113">
    <property type="entry name" value="PAC"/>
    <property type="match status" value="1"/>
</dbReference>
<dbReference type="EMBL" id="JAAGOH010000004">
    <property type="protein sequence ID" value="NDY90502.1"/>
    <property type="molecule type" value="Genomic_DNA"/>
</dbReference>
<comment type="caution">
    <text evidence="10">The sequence shown here is derived from an EMBL/GenBank/DDBJ whole genome shotgun (WGS) entry which is preliminary data.</text>
</comment>
<name>A0A7C9TIM2_9BURK</name>
<dbReference type="PRINTS" id="PR00344">
    <property type="entry name" value="BCTRLSENSOR"/>
</dbReference>
<dbReference type="InterPro" id="IPR035965">
    <property type="entry name" value="PAS-like_dom_sf"/>
</dbReference>
<dbReference type="InterPro" id="IPR000014">
    <property type="entry name" value="PAS"/>
</dbReference>
<dbReference type="InterPro" id="IPR036890">
    <property type="entry name" value="HATPase_C_sf"/>
</dbReference>
<evidence type="ECO:0000256" key="1">
    <source>
        <dbReference type="ARBA" id="ARBA00000085"/>
    </source>
</evidence>
<evidence type="ECO:0000256" key="2">
    <source>
        <dbReference type="ARBA" id="ARBA00012438"/>
    </source>
</evidence>
<dbReference type="NCBIfam" id="TIGR00229">
    <property type="entry name" value="sensory_box"/>
    <property type="match status" value="1"/>
</dbReference>
<feature type="domain" description="PAS" evidence="8">
    <location>
        <begin position="383"/>
        <end position="456"/>
    </location>
</feature>
<dbReference type="Pfam" id="PF13426">
    <property type="entry name" value="PAS_9"/>
    <property type="match status" value="1"/>
</dbReference>
<dbReference type="SUPFAM" id="SSF47384">
    <property type="entry name" value="Homodimeric domain of signal transducing histidine kinase"/>
    <property type="match status" value="1"/>
</dbReference>